<reference evidence="1" key="1">
    <citation type="submission" date="2018-05" db="EMBL/GenBank/DDBJ databases">
        <authorList>
            <person name="Lanie J.A."/>
            <person name="Ng W.-L."/>
            <person name="Kazmierczak K.M."/>
            <person name="Andrzejewski T.M."/>
            <person name="Davidsen T.M."/>
            <person name="Wayne K.J."/>
            <person name="Tettelin H."/>
            <person name="Glass J.I."/>
            <person name="Rusch D."/>
            <person name="Podicherti R."/>
            <person name="Tsui H.-C.T."/>
            <person name="Winkler M.E."/>
        </authorList>
    </citation>
    <scope>NUCLEOTIDE SEQUENCE</scope>
</reference>
<proteinExistence type="predicted"/>
<sequence>MANTGHYRRAGGTRQGIYVCSPSGKLLSSINSLNSDDVLETIRSGLKKWNDLSLSEQQLPRNHKVKAMHRWENSYPEDGLILKSAKADLITSPPVQSERGDRWNMDHVWFNKTEARMWLPADPQEGDVYQLPDILKDRLFRFHLVDNIRGQTLPFAPQEIKESHLEIDVLKRQQSIVQVKIKGDSKAVAKGPWLLGENDWTPTHDLDHGMQTNLLGNATYDLELEKFTEFEMVAIGKRRGKTQNNGRHSSPDTGHVGFFYTLAQDRPTDRIAPAFIDIYNADWIIRP</sequence>
<protein>
    <submittedName>
        <fullName evidence="1">Uncharacterized protein</fullName>
    </submittedName>
</protein>
<dbReference type="EMBL" id="UINC01048462">
    <property type="protein sequence ID" value="SVB59013.1"/>
    <property type="molecule type" value="Genomic_DNA"/>
</dbReference>
<evidence type="ECO:0000313" key="1">
    <source>
        <dbReference type="EMBL" id="SVB59013.1"/>
    </source>
</evidence>
<gene>
    <name evidence="1" type="ORF">METZ01_LOCUS211867</name>
</gene>
<accession>A0A382F9Y2</accession>
<dbReference type="AlphaFoldDB" id="A0A382F9Y2"/>
<organism evidence="1">
    <name type="scientific">marine metagenome</name>
    <dbReference type="NCBI Taxonomy" id="408172"/>
    <lineage>
        <taxon>unclassified sequences</taxon>
        <taxon>metagenomes</taxon>
        <taxon>ecological metagenomes</taxon>
    </lineage>
</organism>
<name>A0A382F9Y2_9ZZZZ</name>